<feature type="coiled-coil region" evidence="1">
    <location>
        <begin position="786"/>
        <end position="820"/>
    </location>
</feature>
<evidence type="ECO:0000256" key="3">
    <source>
        <dbReference type="SAM" id="SignalP"/>
    </source>
</evidence>
<dbReference type="Gene3D" id="3.10.310.50">
    <property type="match status" value="1"/>
</dbReference>
<evidence type="ECO:0008006" key="6">
    <source>
        <dbReference type="Google" id="ProtNLM"/>
    </source>
</evidence>
<dbReference type="EMBL" id="CP041186">
    <property type="protein sequence ID" value="QDG52241.1"/>
    <property type="molecule type" value="Genomic_DNA"/>
</dbReference>
<name>A0A4Y6PV67_PERCE</name>
<dbReference type="PROSITE" id="PS51257">
    <property type="entry name" value="PROKAR_LIPOPROTEIN"/>
    <property type="match status" value="1"/>
</dbReference>
<reference evidence="4 5" key="1">
    <citation type="submission" date="2019-06" db="EMBL/GenBank/DDBJ databases">
        <title>Persicimonas caeni gen. nov., sp. nov., a predatory bacterium isolated from solar saltern.</title>
        <authorList>
            <person name="Wang S."/>
        </authorList>
    </citation>
    <scope>NUCLEOTIDE SEQUENCE [LARGE SCALE GENOMIC DNA]</scope>
    <source>
        <strain evidence="4 5">YN101</strain>
    </source>
</reference>
<accession>A0A4Y6PV67</accession>
<evidence type="ECO:0000313" key="5">
    <source>
        <dbReference type="Proteomes" id="UP000315995"/>
    </source>
</evidence>
<feature type="transmembrane region" description="Helical" evidence="2">
    <location>
        <begin position="352"/>
        <end position="376"/>
    </location>
</feature>
<protein>
    <recommendedName>
        <fullName evidence="6">TPM domain-containing protein</fullName>
    </recommendedName>
</protein>
<dbReference type="AlphaFoldDB" id="A0A4Y6PV67"/>
<keyword evidence="5" id="KW-1185">Reference proteome</keyword>
<evidence type="ECO:0000313" key="4">
    <source>
        <dbReference type="EMBL" id="QDG52241.1"/>
    </source>
</evidence>
<keyword evidence="1" id="KW-0175">Coiled coil</keyword>
<keyword evidence="2" id="KW-1133">Transmembrane helix</keyword>
<proteinExistence type="predicted"/>
<evidence type="ECO:0000256" key="1">
    <source>
        <dbReference type="SAM" id="Coils"/>
    </source>
</evidence>
<feature type="coiled-coil region" evidence="1">
    <location>
        <begin position="522"/>
        <end position="549"/>
    </location>
</feature>
<dbReference type="Proteomes" id="UP000315995">
    <property type="component" value="Chromosome"/>
</dbReference>
<dbReference type="RefSeq" id="WP_141198713.1">
    <property type="nucleotide sequence ID" value="NZ_CP041186.1"/>
</dbReference>
<sequence>MFRRTALLARHLIALTILSVSCLLVSGPAFGADWDRFPELEGRQHAAIKKRFDGPLYDQVRECYRRYDSRVGAEYFAAMVDVTDASGSRSRKKNDAGPYAAALFDAWKEQRKLDAQDGVLVVLGLRNRSLAVVPGEKWKKIGFDGEVIEETLNAAHVKKYQRRGKYVDALCSVVHDIDLRLSSLQREMDGRISKLKERLPALDRKLGVLTQQVDGRFKEDRAFGEELREKLAKARAQLDEASKLVETEPAQAVNLADAVEAVIQPVRKDLSRFDTDIAVLDGLEKDLAKLEETIEARPDVDWEHPQAALAQLDECKEKAADIRNAYEGRPPQVRDCQRKAEEHLARGDVHYFYLRGVLPTAVVGLIVLLLISFVAVRRLRRRRAMRVLDADLAEWNRRLDRALTRLDSIHDLCPWYFAPGRTLWRGESAALDARVSDATNHIALLLAKGRELVAEAEALRDESHALDAERLERALAVLRETSVEFEAGRVHPHQQLEMPLSQPIATSANELLGALDDTYLQVRSELDEVVEMNARLAEATDRADAAAARATHAVELRGELGLDAEHLTQPLTSALVSWRQAKRVSDADPKQASALFEEVAVGLEELAERAELGNEVVQRIQGPVAELGDEMEQHTLRLRFARINLSKLSFDPRDELEAAKRRAVKCIGLVDAAREAEAAQALADLEESLERIAEGLEVVAQTRDDVPERLDEIAERRREIKDRLLVLRYTLRMLASNNDDRVFEEESQRLNRHHARLTALPNRIDLAREHHEAGRYLMAAEQIAKIERVFEKSEAFIAQLEELEDDVAKARELCVELVETCEPRLRALQVRSKKTGVSAELRSLVAEQAVTFQIVRDAVRAEHADWLDARDELLALNEVLWFLSAEVDLDLEGGHDATGLDAEATRQYRETQVALMTYRPAVRDSLAPQSLGESSSWADSVATIDAPAVAI</sequence>
<feature type="chain" id="PRO_5030106499" description="TPM domain-containing protein" evidence="3">
    <location>
        <begin position="32"/>
        <end position="951"/>
    </location>
</feature>
<accession>A0A5B8YAM4</accession>
<dbReference type="OrthoDB" id="9810918at2"/>
<organism evidence="4 5">
    <name type="scientific">Persicimonas caeni</name>
    <dbReference type="NCBI Taxonomy" id="2292766"/>
    <lineage>
        <taxon>Bacteria</taxon>
        <taxon>Deltaproteobacteria</taxon>
        <taxon>Bradymonadales</taxon>
        <taxon>Bradymonadaceae</taxon>
        <taxon>Persicimonas</taxon>
    </lineage>
</organism>
<keyword evidence="2" id="KW-0472">Membrane</keyword>
<evidence type="ECO:0000256" key="2">
    <source>
        <dbReference type="SAM" id="Phobius"/>
    </source>
</evidence>
<feature type="signal peptide" evidence="3">
    <location>
        <begin position="1"/>
        <end position="31"/>
    </location>
</feature>
<gene>
    <name evidence="4" type="ORF">FIV42_16295</name>
</gene>
<keyword evidence="3" id="KW-0732">Signal</keyword>
<keyword evidence="2" id="KW-0812">Transmembrane</keyword>